<feature type="compositionally biased region" description="Basic and acidic residues" evidence="1">
    <location>
        <begin position="104"/>
        <end position="116"/>
    </location>
</feature>
<proteinExistence type="predicted"/>
<dbReference type="AlphaFoldDB" id="A0A6J4SYK3"/>
<evidence type="ECO:0000256" key="1">
    <source>
        <dbReference type="SAM" id="MobiDB-lite"/>
    </source>
</evidence>
<feature type="compositionally biased region" description="Low complexity" evidence="1">
    <location>
        <begin position="182"/>
        <end position="193"/>
    </location>
</feature>
<evidence type="ECO:0000313" key="2">
    <source>
        <dbReference type="EMBL" id="CAA9508869.1"/>
    </source>
</evidence>
<feature type="region of interest" description="Disordered" evidence="1">
    <location>
        <begin position="152"/>
        <end position="224"/>
    </location>
</feature>
<name>A0A6J4SYK3_9ACTN</name>
<feature type="compositionally biased region" description="Low complexity" evidence="1">
    <location>
        <begin position="72"/>
        <end position="82"/>
    </location>
</feature>
<feature type="region of interest" description="Disordered" evidence="1">
    <location>
        <begin position="1"/>
        <end position="138"/>
    </location>
</feature>
<feature type="non-terminal residue" evidence="2">
    <location>
        <position position="224"/>
    </location>
</feature>
<feature type="compositionally biased region" description="Basic and acidic residues" evidence="1">
    <location>
        <begin position="123"/>
        <end position="138"/>
    </location>
</feature>
<feature type="compositionally biased region" description="Basic and acidic residues" evidence="1">
    <location>
        <begin position="55"/>
        <end position="66"/>
    </location>
</feature>
<feature type="compositionally biased region" description="Basic residues" evidence="1">
    <location>
        <begin position="1"/>
        <end position="34"/>
    </location>
</feature>
<protein>
    <submittedName>
        <fullName evidence="2">Uncharacterized protein</fullName>
    </submittedName>
</protein>
<gene>
    <name evidence="2" type="ORF">AVDCRST_MAG53-2810</name>
</gene>
<organism evidence="2">
    <name type="scientific">uncultured Solirubrobacteraceae bacterium</name>
    <dbReference type="NCBI Taxonomy" id="1162706"/>
    <lineage>
        <taxon>Bacteria</taxon>
        <taxon>Bacillati</taxon>
        <taxon>Actinomycetota</taxon>
        <taxon>Thermoleophilia</taxon>
        <taxon>Solirubrobacterales</taxon>
        <taxon>Solirubrobacteraceae</taxon>
        <taxon>environmental samples</taxon>
    </lineage>
</organism>
<feature type="non-terminal residue" evidence="2">
    <location>
        <position position="1"/>
    </location>
</feature>
<accession>A0A6J4SYK3</accession>
<feature type="compositionally biased region" description="Basic and acidic residues" evidence="1">
    <location>
        <begin position="171"/>
        <end position="180"/>
    </location>
</feature>
<sequence length="224" mass="23688">GRPRTARRGARVGRRARARLHGARVRAGAPRRHAVAALLPGHRRPGRRGALGHARGADPDRGDPARLRRGRAGAARGPVRRGPPLERDAAQPAVDAVNAGGAALRREHGGGPDRAVHLRLRRGGGEVPRRPARGRDPARAALQRHRLLQGRIRGAADQPDLVERGGGPPPARERLARHDGSLLPRQRLAPARARGVRAPRRVPGAARADELGGRRRGAAGGGGV</sequence>
<reference evidence="2" key="1">
    <citation type="submission" date="2020-02" db="EMBL/GenBank/DDBJ databases">
        <authorList>
            <person name="Meier V. D."/>
        </authorList>
    </citation>
    <scope>NUCLEOTIDE SEQUENCE</scope>
    <source>
        <strain evidence="2">AVDCRST_MAG53</strain>
    </source>
</reference>
<dbReference type="EMBL" id="CADCVR010000079">
    <property type="protein sequence ID" value="CAA9508869.1"/>
    <property type="molecule type" value="Genomic_DNA"/>
</dbReference>